<comment type="caution">
    <text evidence="3">The sequence shown here is derived from an EMBL/GenBank/DDBJ whole genome shotgun (WGS) entry which is preliminary data.</text>
</comment>
<dbReference type="InterPro" id="IPR025419">
    <property type="entry name" value="DUF4142"/>
</dbReference>
<dbReference type="InterPro" id="IPR012347">
    <property type="entry name" value="Ferritin-like"/>
</dbReference>
<reference evidence="3 4" key="1">
    <citation type="journal article" date="2019" name="Environ. Microbiol.">
        <title>Species interactions and distinct microbial communities in high Arctic permafrost affected cryosols are associated with the CH4 and CO2 gas fluxes.</title>
        <authorList>
            <person name="Altshuler I."/>
            <person name="Hamel J."/>
            <person name="Turney S."/>
            <person name="Magnuson E."/>
            <person name="Levesque R."/>
            <person name="Greer C."/>
            <person name="Whyte L.G."/>
        </authorList>
    </citation>
    <scope>NUCLEOTIDE SEQUENCE [LARGE SCALE GENOMIC DNA]</scope>
    <source>
        <strain evidence="3 4">E6.1</strain>
    </source>
</reference>
<protein>
    <submittedName>
        <fullName evidence="3">DUF4142 domain-containing protein</fullName>
    </submittedName>
</protein>
<dbReference type="Gene3D" id="1.20.1260.10">
    <property type="match status" value="1"/>
</dbReference>
<dbReference type="PANTHER" id="PTHR38593">
    <property type="entry name" value="BLR2558 PROTEIN"/>
    <property type="match status" value="1"/>
</dbReference>
<evidence type="ECO:0000256" key="1">
    <source>
        <dbReference type="SAM" id="SignalP"/>
    </source>
</evidence>
<gene>
    <name evidence="3" type="ORF">EAH76_03075</name>
</gene>
<evidence type="ECO:0000313" key="4">
    <source>
        <dbReference type="Proteomes" id="UP000319931"/>
    </source>
</evidence>
<organism evidence="3 4">
    <name type="scientific">Sphingomonas glacialis</name>
    <dbReference type="NCBI Taxonomy" id="658225"/>
    <lineage>
        <taxon>Bacteria</taxon>
        <taxon>Pseudomonadati</taxon>
        <taxon>Pseudomonadota</taxon>
        <taxon>Alphaproteobacteria</taxon>
        <taxon>Sphingomonadales</taxon>
        <taxon>Sphingomonadaceae</taxon>
        <taxon>Sphingomonas</taxon>
    </lineage>
</organism>
<dbReference type="AlphaFoldDB" id="A0A502G542"/>
<feature type="domain" description="DUF4142" evidence="2">
    <location>
        <begin position="27"/>
        <end position="159"/>
    </location>
</feature>
<name>A0A502G542_9SPHN</name>
<keyword evidence="4" id="KW-1185">Reference proteome</keyword>
<feature type="signal peptide" evidence="1">
    <location>
        <begin position="1"/>
        <end position="21"/>
    </location>
</feature>
<dbReference type="Pfam" id="PF13628">
    <property type="entry name" value="DUF4142"/>
    <property type="match status" value="1"/>
</dbReference>
<feature type="chain" id="PRO_5021199965" evidence="1">
    <location>
        <begin position="22"/>
        <end position="160"/>
    </location>
</feature>
<evidence type="ECO:0000259" key="2">
    <source>
        <dbReference type="Pfam" id="PF13628"/>
    </source>
</evidence>
<dbReference type="Proteomes" id="UP000319931">
    <property type="component" value="Unassembled WGS sequence"/>
</dbReference>
<dbReference type="RefSeq" id="WP_140847941.1">
    <property type="nucleotide sequence ID" value="NZ_RCZC01000001.1"/>
</dbReference>
<keyword evidence="1" id="KW-0732">Signal</keyword>
<dbReference type="EMBL" id="RCZC01000001">
    <property type="protein sequence ID" value="TPG56530.1"/>
    <property type="molecule type" value="Genomic_DNA"/>
</dbReference>
<dbReference type="OrthoDB" id="8005547at2"/>
<sequence length="160" mass="17024">MKIIVLGSIAFTLGLSAAANAQSVSPAQFVSKAGASDKFEIESAKLETTSANPDLAKFANQMITDHTKSTQMVKQAATADKLTPKPSMLSAKQRKDLAALRAAKGKARDTLYVSQQKLAHTEALNLMQTYASSGTATNLKDAAGQIVPVVQMHKDMIDKM</sequence>
<proteinExistence type="predicted"/>
<evidence type="ECO:0000313" key="3">
    <source>
        <dbReference type="EMBL" id="TPG56530.1"/>
    </source>
</evidence>
<dbReference type="PANTHER" id="PTHR38593:SF1">
    <property type="entry name" value="BLR2558 PROTEIN"/>
    <property type="match status" value="1"/>
</dbReference>
<accession>A0A502G542</accession>